<dbReference type="AlphaFoldDB" id="A0A9K3GDX9"/>
<evidence type="ECO:0000256" key="2">
    <source>
        <dbReference type="SAM" id="SignalP"/>
    </source>
</evidence>
<comment type="caution">
    <text evidence="3">The sequence shown here is derived from an EMBL/GenBank/DDBJ whole genome shotgun (WGS) entry which is preliminary data.</text>
</comment>
<accession>A0A9K3GDX9</accession>
<protein>
    <submittedName>
        <fullName evidence="3">Uncharacterized protein</fullName>
    </submittedName>
</protein>
<reference evidence="3 4" key="1">
    <citation type="journal article" date="2018" name="PLoS ONE">
        <title>The draft genome of Kipferlia bialata reveals reductive genome evolution in fornicate parasites.</title>
        <authorList>
            <person name="Tanifuji G."/>
            <person name="Takabayashi S."/>
            <person name="Kume K."/>
            <person name="Takagi M."/>
            <person name="Nakayama T."/>
            <person name="Kamikawa R."/>
            <person name="Inagaki Y."/>
            <person name="Hashimoto T."/>
        </authorList>
    </citation>
    <scope>NUCLEOTIDE SEQUENCE [LARGE SCALE GENOMIC DNA]</scope>
    <source>
        <strain evidence="3">NY0173</strain>
    </source>
</reference>
<evidence type="ECO:0000313" key="4">
    <source>
        <dbReference type="Proteomes" id="UP000265618"/>
    </source>
</evidence>
<dbReference type="Proteomes" id="UP000265618">
    <property type="component" value="Unassembled WGS sequence"/>
</dbReference>
<organism evidence="3 4">
    <name type="scientific">Kipferlia bialata</name>
    <dbReference type="NCBI Taxonomy" id="797122"/>
    <lineage>
        <taxon>Eukaryota</taxon>
        <taxon>Metamonada</taxon>
        <taxon>Carpediemonas-like organisms</taxon>
        <taxon>Kipferlia</taxon>
    </lineage>
</organism>
<sequence>MLEMLPSMWSLCLCLCVLLLAGHVSAVSEGLMDSVHTLVPRIGHSSTVATVDGTHYLVVIGGLEAPGTPTTYGASSMADWTEAEPTVYTLSYNSTRGVVELTDMQTDTDIDSALDADTLLRTSACMASGGGAYLHLSDGSTGLSAHEYASGTEGTEPSDRAVSVTLSVTGDTALLTVAPSADPTYSHLPVCSMSQYTLGGVSTVLSDNIVHYLTLSDTDTTAGWEEGVSLDSEDREGVVVATTSSAGSAHILSHTSSTVDGVTTYTSTLTRVVYGEEAAETLWSNESVSSSDSVSSMALLHGVGVGHNSVTTQSASDSEEVASAQAIQGSGSGMLLLGGVDVYGNSLTPGTFLSSTPHNPTTVALSPLHNMGGVFGTSCTPLPSSLSDSLYMCTGGAVARTPSSSEGLAQFWWAREDALALSTLSDLDTSLALDTDTESMEYLLSLPLGVTESGSEVPVIGCIASYTVGPAPSVAYPCGAFKHGLYCMADMPQRQSAVILPGAVLLLGLFCCRPAILALRYI</sequence>
<feature type="transmembrane region" description="Helical" evidence="1">
    <location>
        <begin position="498"/>
        <end position="519"/>
    </location>
</feature>
<feature type="signal peptide" evidence="2">
    <location>
        <begin position="1"/>
        <end position="26"/>
    </location>
</feature>
<evidence type="ECO:0000313" key="3">
    <source>
        <dbReference type="EMBL" id="GIQ80309.1"/>
    </source>
</evidence>
<evidence type="ECO:0000256" key="1">
    <source>
        <dbReference type="SAM" id="Phobius"/>
    </source>
</evidence>
<gene>
    <name evidence="3" type="ORF">KIPB_001086</name>
</gene>
<feature type="chain" id="PRO_5039913961" evidence="2">
    <location>
        <begin position="27"/>
        <end position="522"/>
    </location>
</feature>
<keyword evidence="4" id="KW-1185">Reference proteome</keyword>
<keyword evidence="1" id="KW-0812">Transmembrane</keyword>
<keyword evidence="2" id="KW-0732">Signal</keyword>
<dbReference type="EMBL" id="BDIP01000141">
    <property type="protein sequence ID" value="GIQ80309.1"/>
    <property type="molecule type" value="Genomic_DNA"/>
</dbReference>
<proteinExistence type="predicted"/>
<name>A0A9K3GDX9_9EUKA</name>
<keyword evidence="1" id="KW-1133">Transmembrane helix</keyword>
<keyword evidence="1" id="KW-0472">Membrane</keyword>